<dbReference type="Proteomes" id="UP000292095">
    <property type="component" value="Unassembled WGS sequence"/>
</dbReference>
<comment type="caution">
    <text evidence="4">The sequence shown here is derived from an EMBL/GenBank/DDBJ whole genome shotgun (WGS) entry which is preliminary data.</text>
</comment>
<keyword evidence="2" id="KW-0812">Transmembrane</keyword>
<evidence type="ECO:0000256" key="1">
    <source>
        <dbReference type="SAM" id="MobiDB-lite"/>
    </source>
</evidence>
<name>A0AB37XDI1_9ACTN</name>
<organism evidence="4 5">
    <name type="scientific">Streptomyces albidoflavus</name>
    <dbReference type="NCBI Taxonomy" id="1886"/>
    <lineage>
        <taxon>Bacteria</taxon>
        <taxon>Bacillati</taxon>
        <taxon>Actinomycetota</taxon>
        <taxon>Actinomycetes</taxon>
        <taxon>Kitasatosporales</taxon>
        <taxon>Streptomycetaceae</taxon>
        <taxon>Streptomyces</taxon>
        <taxon>Streptomyces albidoflavus group</taxon>
    </lineage>
</organism>
<dbReference type="RefSeq" id="WP_085478981.1">
    <property type="nucleotide sequence ID" value="NZ_CP108450.1"/>
</dbReference>
<evidence type="ECO:0000313" key="4">
    <source>
        <dbReference type="EMBL" id="RZE39921.1"/>
    </source>
</evidence>
<accession>A0AB37XDI1</accession>
<dbReference type="AlphaFoldDB" id="A0AB37XDI1"/>
<evidence type="ECO:0000313" key="5">
    <source>
        <dbReference type="Proteomes" id="UP000292095"/>
    </source>
</evidence>
<feature type="transmembrane region" description="Helical" evidence="2">
    <location>
        <begin position="109"/>
        <end position="128"/>
    </location>
</feature>
<feature type="region of interest" description="Disordered" evidence="1">
    <location>
        <begin position="1"/>
        <end position="57"/>
    </location>
</feature>
<evidence type="ECO:0000259" key="3">
    <source>
        <dbReference type="Pfam" id="PF23636"/>
    </source>
</evidence>
<protein>
    <recommendedName>
        <fullName evidence="3">DUF7144 domain-containing protein</fullName>
    </recommendedName>
</protein>
<proteinExistence type="predicted"/>
<keyword evidence="2" id="KW-0472">Membrane</keyword>
<keyword evidence="2" id="KW-1133">Transmembrane helix</keyword>
<feature type="domain" description="DUF7144" evidence="3">
    <location>
        <begin position="66"/>
        <end position="177"/>
    </location>
</feature>
<feature type="transmembrane region" description="Helical" evidence="2">
    <location>
        <begin position="66"/>
        <end position="89"/>
    </location>
</feature>
<feature type="transmembrane region" description="Helical" evidence="2">
    <location>
        <begin position="158"/>
        <end position="181"/>
    </location>
</feature>
<evidence type="ECO:0000256" key="2">
    <source>
        <dbReference type="SAM" id="Phobius"/>
    </source>
</evidence>
<dbReference type="EMBL" id="PKLK01000017">
    <property type="protein sequence ID" value="RZE39921.1"/>
    <property type="molecule type" value="Genomic_DNA"/>
</dbReference>
<feature type="transmembrane region" description="Helical" evidence="2">
    <location>
        <begin position="133"/>
        <end position="152"/>
    </location>
</feature>
<dbReference type="InterPro" id="IPR055568">
    <property type="entry name" value="DUF7144"/>
</dbReference>
<reference evidence="4 5" key="1">
    <citation type="submission" date="2017-12" db="EMBL/GenBank/DDBJ databases">
        <title>Population genomics insights into the ecological differentiation and adaptive evolution in streptomycetes.</title>
        <authorList>
            <person name="Li Y."/>
            <person name="Huang Y."/>
        </authorList>
    </citation>
    <scope>NUCLEOTIDE SEQUENCE [LARGE SCALE GENOMIC DNA]</scope>
    <source>
        <strain evidence="4 5">FXJ.2339</strain>
    </source>
</reference>
<gene>
    <name evidence="4" type="ORF">C0Q91_14680</name>
</gene>
<dbReference type="Pfam" id="PF23636">
    <property type="entry name" value="DUF7144"/>
    <property type="match status" value="1"/>
</dbReference>
<sequence>MTSPPDPGAHPDPEQPRPVPPAPPQFGSGLPGLEQADEPWQRLDGPSAPAPAPAPDPHGSWRTEGLIFAGVLMVCQGILAALQGIAGILGDPFYRDVADYTYRISLTGWGVIHLVLGVTVAATGAGILRRARWARLPGLLFTSLSLVAQFLFLPYQPVWSIIVIALDIFIIWALAASPGGLRGGGERHKGIARPNPSP</sequence>